<feature type="transmembrane region" description="Helical" evidence="17">
    <location>
        <begin position="158"/>
        <end position="178"/>
    </location>
</feature>
<sequence length="357" mass="40066">MFSSLPFGYMFLFVMSVGSLLSISSIHWLSIWAGLEINLIGFLPLLIYQKNISESESAVKYFVIQALGSSLLIFGSLMAFNLSFTWDLYSSYYFSTFGFVILSIGLCIKLGVFPFHYWLPGVMAGLSWFSCLLLATWQKLAPLFLLLCFLELNKSYEMIYMFCLVSAGSSLMGGFGGMNQTQIRALLAYSSIGHLGWMVFAISHSEWTMKMYFLIYIVISLSMFMSLWLNNSSPMKNISNLKTSNMMQGSIMLLLLSLGGLPPLLGFISKLLVIIIGSKGPWLLIIFVLILGSLMSLFYYLSLFFSFFLNTTKSYGLSNMSVNGTIIVMINVFNIIGGVIILMTNLMNSIYAMTIFY</sequence>
<keyword evidence="7 17" id="KW-0812">Transmembrane</keyword>
<dbReference type="PANTHER" id="PTHR46552:SF1">
    <property type="entry name" value="NADH-UBIQUINONE OXIDOREDUCTASE CHAIN 2"/>
    <property type="match status" value="1"/>
</dbReference>
<dbReference type="PRINTS" id="PR01436">
    <property type="entry name" value="NADHDHGNASE2"/>
</dbReference>
<dbReference type="InterPro" id="IPR050175">
    <property type="entry name" value="Complex_I_Subunit_2"/>
</dbReference>
<dbReference type="InterPro" id="IPR001750">
    <property type="entry name" value="ND/Mrp_TM"/>
</dbReference>
<feature type="transmembrane region" description="Helical" evidence="17">
    <location>
        <begin position="7"/>
        <end position="23"/>
    </location>
</feature>
<feature type="transmembrane region" description="Helical" evidence="17">
    <location>
        <begin position="185"/>
        <end position="205"/>
    </location>
</feature>
<feature type="transmembrane region" description="Helical" evidence="17">
    <location>
        <begin position="282"/>
        <end position="309"/>
    </location>
</feature>
<evidence type="ECO:0000256" key="9">
    <source>
        <dbReference type="ARBA" id="ARBA00022967"/>
    </source>
</evidence>
<keyword evidence="6 17" id="KW-0679">Respiratory chain</keyword>
<organism evidence="19">
    <name type="scientific">Iotyrris cerithiformis</name>
    <name type="common">Sea snail</name>
    <name type="synonym">Lophiotoma cerithiformis</name>
    <dbReference type="NCBI Taxonomy" id="3246529"/>
    <lineage>
        <taxon>Eukaryota</taxon>
        <taxon>Metazoa</taxon>
        <taxon>Spiralia</taxon>
        <taxon>Lophotrochozoa</taxon>
        <taxon>Mollusca</taxon>
        <taxon>Gastropoda</taxon>
        <taxon>Caenogastropoda</taxon>
        <taxon>Neogastropoda</taxon>
        <taxon>Conoidea</taxon>
        <taxon>Turridae</taxon>
        <taxon>Iotyrris</taxon>
    </lineage>
</organism>
<evidence type="ECO:0000259" key="18">
    <source>
        <dbReference type="Pfam" id="PF00361"/>
    </source>
</evidence>
<feature type="transmembrane region" description="Helical" evidence="17">
    <location>
        <begin position="92"/>
        <end position="110"/>
    </location>
</feature>
<evidence type="ECO:0000256" key="7">
    <source>
        <dbReference type="ARBA" id="ARBA00022692"/>
    </source>
</evidence>
<protein>
    <recommendedName>
        <fullName evidence="4 17">NADH-ubiquinone oxidoreductase chain 2</fullName>
        <ecNumber evidence="3 17">7.1.1.2</ecNumber>
    </recommendedName>
</protein>
<evidence type="ECO:0000256" key="10">
    <source>
        <dbReference type="ARBA" id="ARBA00022982"/>
    </source>
</evidence>
<dbReference type="InterPro" id="IPR003917">
    <property type="entry name" value="NADH_UbQ_OxRdtase_chain2"/>
</dbReference>
<dbReference type="EMBL" id="DQ284754">
    <property type="protein sequence ID" value="ABB72499.1"/>
    <property type="molecule type" value="Genomic_DNA"/>
</dbReference>
<evidence type="ECO:0000256" key="5">
    <source>
        <dbReference type="ARBA" id="ARBA00022448"/>
    </source>
</evidence>
<dbReference type="GO" id="GO:0005743">
    <property type="term" value="C:mitochondrial inner membrane"/>
    <property type="evidence" value="ECO:0007669"/>
    <property type="project" value="UniProtKB-SubCell"/>
</dbReference>
<comment type="catalytic activity">
    <reaction evidence="16 17">
        <text>a ubiquinone + NADH + 5 H(+)(in) = a ubiquinol + NAD(+) + 4 H(+)(out)</text>
        <dbReference type="Rhea" id="RHEA:29091"/>
        <dbReference type="Rhea" id="RHEA-COMP:9565"/>
        <dbReference type="Rhea" id="RHEA-COMP:9566"/>
        <dbReference type="ChEBI" id="CHEBI:15378"/>
        <dbReference type="ChEBI" id="CHEBI:16389"/>
        <dbReference type="ChEBI" id="CHEBI:17976"/>
        <dbReference type="ChEBI" id="CHEBI:57540"/>
        <dbReference type="ChEBI" id="CHEBI:57945"/>
        <dbReference type="EC" id="7.1.1.2"/>
    </reaction>
</comment>
<reference evidence="19" key="1">
    <citation type="journal article" date="2006" name="Toxicon">
        <title>Complete mitochondrial DNA sequence of a Conoidean gastropod, Lophiotoma (Xenuroturris) cerithiformis: gene order and gastropod phylogeny.</title>
        <authorList>
            <person name="Bandyopadhyay P.K."/>
            <person name="Stevenson B.J."/>
            <person name="Cady M.T."/>
            <person name="Olivera B.M."/>
            <person name="Wolstenholme D.R."/>
        </authorList>
    </citation>
    <scope>NUCLEOTIDE SEQUENCE</scope>
</reference>
<evidence type="ECO:0000256" key="12">
    <source>
        <dbReference type="ARBA" id="ARBA00023027"/>
    </source>
</evidence>
<evidence type="ECO:0000256" key="2">
    <source>
        <dbReference type="ARBA" id="ARBA00007012"/>
    </source>
</evidence>
<comment type="similarity">
    <text evidence="2 17">Belongs to the complex I subunit 2 family.</text>
</comment>
<dbReference type="GO" id="GO:0006120">
    <property type="term" value="P:mitochondrial electron transport, NADH to ubiquinone"/>
    <property type="evidence" value="ECO:0007669"/>
    <property type="project" value="InterPro"/>
</dbReference>
<evidence type="ECO:0000256" key="14">
    <source>
        <dbReference type="ARBA" id="ARBA00023128"/>
    </source>
</evidence>
<keyword evidence="8 17" id="KW-0999">Mitochondrion inner membrane</keyword>
<feature type="transmembrane region" description="Helical" evidence="17">
    <location>
        <begin position="29"/>
        <end position="47"/>
    </location>
</feature>
<evidence type="ECO:0000256" key="17">
    <source>
        <dbReference type="RuleBase" id="RU003403"/>
    </source>
</evidence>
<evidence type="ECO:0000256" key="15">
    <source>
        <dbReference type="ARBA" id="ARBA00023136"/>
    </source>
</evidence>
<evidence type="ECO:0000256" key="4">
    <source>
        <dbReference type="ARBA" id="ARBA00021008"/>
    </source>
</evidence>
<gene>
    <name evidence="19" type="primary">NAD2</name>
</gene>
<evidence type="ECO:0000256" key="8">
    <source>
        <dbReference type="ARBA" id="ARBA00022792"/>
    </source>
</evidence>
<keyword evidence="12 17" id="KW-0520">NAD</keyword>
<feature type="transmembrane region" description="Helical" evidence="17">
    <location>
        <begin position="321"/>
        <end position="343"/>
    </location>
</feature>
<feature type="domain" description="NADH:quinone oxidoreductase/Mrp antiporter transmembrane" evidence="18">
    <location>
        <begin position="26"/>
        <end position="295"/>
    </location>
</feature>
<keyword evidence="15 17" id="KW-0472">Membrane</keyword>
<keyword evidence="5" id="KW-0813">Transport</keyword>
<dbReference type="PANTHER" id="PTHR46552">
    <property type="entry name" value="NADH-UBIQUINONE OXIDOREDUCTASE CHAIN 2"/>
    <property type="match status" value="1"/>
</dbReference>
<evidence type="ECO:0000256" key="16">
    <source>
        <dbReference type="ARBA" id="ARBA00049551"/>
    </source>
</evidence>
<keyword evidence="14 17" id="KW-0496">Mitochondrion</keyword>
<evidence type="ECO:0000256" key="11">
    <source>
        <dbReference type="ARBA" id="ARBA00022989"/>
    </source>
</evidence>
<accession>Q1A791</accession>
<comment type="function">
    <text evidence="17">Core subunit of the mitochondrial membrane respiratory chain NADH dehydrogenase (Complex I) which catalyzes electron transfer from NADH through the respiratory chain, using ubiquinone as an electron acceptor. Essential for the catalytic activity and assembly of complex I.</text>
</comment>
<keyword evidence="10 17" id="KW-0249">Electron transport</keyword>
<comment type="subcellular location">
    <subcellularLocation>
        <location evidence="1 17">Mitochondrion inner membrane</location>
        <topology evidence="1 17">Multi-pass membrane protein</topology>
    </subcellularLocation>
</comment>
<geneLocation type="mitochondrion" evidence="19"/>
<evidence type="ECO:0000256" key="6">
    <source>
        <dbReference type="ARBA" id="ARBA00022660"/>
    </source>
</evidence>
<evidence type="ECO:0000256" key="13">
    <source>
        <dbReference type="ARBA" id="ARBA00023075"/>
    </source>
</evidence>
<keyword evidence="13 17" id="KW-0830">Ubiquinone</keyword>
<evidence type="ECO:0000256" key="1">
    <source>
        <dbReference type="ARBA" id="ARBA00004448"/>
    </source>
</evidence>
<evidence type="ECO:0000256" key="3">
    <source>
        <dbReference type="ARBA" id="ARBA00012944"/>
    </source>
</evidence>
<keyword evidence="9 17" id="KW-1278">Translocase</keyword>
<name>Q1A791_IOTCE</name>
<dbReference type="GO" id="GO:0008137">
    <property type="term" value="F:NADH dehydrogenase (ubiquinone) activity"/>
    <property type="evidence" value="ECO:0007669"/>
    <property type="project" value="UniProtKB-EC"/>
</dbReference>
<evidence type="ECO:0000313" key="19">
    <source>
        <dbReference type="EMBL" id="ABB72499.1"/>
    </source>
</evidence>
<feature type="transmembrane region" description="Helical" evidence="17">
    <location>
        <begin position="211"/>
        <end position="230"/>
    </location>
</feature>
<dbReference type="Pfam" id="PF00361">
    <property type="entry name" value="Proton_antipo_M"/>
    <property type="match status" value="1"/>
</dbReference>
<dbReference type="EC" id="7.1.1.2" evidence="3 17"/>
<keyword evidence="11 17" id="KW-1133">Transmembrane helix</keyword>
<dbReference type="AlphaFoldDB" id="Q1A791"/>
<proteinExistence type="inferred from homology"/>
<feature type="transmembrane region" description="Helical" evidence="17">
    <location>
        <begin position="251"/>
        <end position="276"/>
    </location>
</feature>
<feature type="transmembrane region" description="Helical" evidence="17">
    <location>
        <begin position="59"/>
        <end position="80"/>
    </location>
</feature>